<protein>
    <submittedName>
        <fullName evidence="2">Putative secreted protein</fullName>
    </submittedName>
</protein>
<feature type="signal peptide" evidence="1">
    <location>
        <begin position="1"/>
        <end position="17"/>
    </location>
</feature>
<keyword evidence="1" id="KW-0732">Signal</keyword>
<reference evidence="2" key="1">
    <citation type="submission" date="2019-04" db="EMBL/GenBank/DDBJ databases">
        <title>An insight into the mialome of Ixodes scapularis.</title>
        <authorList>
            <person name="Ribeiro J.M."/>
            <person name="Mather T.N."/>
            <person name="Karim S."/>
        </authorList>
    </citation>
    <scope>NUCLEOTIDE SEQUENCE</scope>
</reference>
<feature type="chain" id="PRO_5020028492" evidence="1">
    <location>
        <begin position="18"/>
        <end position="68"/>
    </location>
</feature>
<dbReference type="EMBL" id="GHJT01000972">
    <property type="protein sequence ID" value="MOY34943.1"/>
    <property type="molecule type" value="Transcribed_RNA"/>
</dbReference>
<dbReference type="AlphaFoldDB" id="A0A4D5RCQ2"/>
<proteinExistence type="predicted"/>
<sequence length="68" mass="8005">MCVCLVVHFVRVWPLSAFQLDTWRPHEACLTCASSRQIRLGRLSRMWWRHGRTTPPRQKASARSFLPL</sequence>
<name>A0A4D5RCQ2_IXOSC</name>
<evidence type="ECO:0000313" key="2">
    <source>
        <dbReference type="EMBL" id="MOY34943.1"/>
    </source>
</evidence>
<evidence type="ECO:0000256" key="1">
    <source>
        <dbReference type="SAM" id="SignalP"/>
    </source>
</evidence>
<organism evidence="2">
    <name type="scientific">Ixodes scapularis</name>
    <name type="common">Black-legged tick</name>
    <name type="synonym">Deer tick</name>
    <dbReference type="NCBI Taxonomy" id="6945"/>
    <lineage>
        <taxon>Eukaryota</taxon>
        <taxon>Metazoa</taxon>
        <taxon>Ecdysozoa</taxon>
        <taxon>Arthropoda</taxon>
        <taxon>Chelicerata</taxon>
        <taxon>Arachnida</taxon>
        <taxon>Acari</taxon>
        <taxon>Parasitiformes</taxon>
        <taxon>Ixodida</taxon>
        <taxon>Ixodoidea</taxon>
        <taxon>Ixodidae</taxon>
        <taxon>Ixodinae</taxon>
        <taxon>Ixodes</taxon>
    </lineage>
</organism>
<accession>A0A4D5RCQ2</accession>